<evidence type="ECO:0000313" key="3">
    <source>
        <dbReference type="EMBL" id="KLC01554.1"/>
    </source>
</evidence>
<protein>
    <submittedName>
        <fullName evidence="4">Cytochrome P450</fullName>
    </submittedName>
</protein>
<dbReference type="EMBL" id="JZUY01000055">
    <property type="protein sequence ID" value="KLC01554.1"/>
    <property type="molecule type" value="Genomic_DNA"/>
</dbReference>
<reference evidence="3 6" key="1">
    <citation type="submission" date="2015-02" db="EMBL/GenBank/DDBJ databases">
        <title>Whole genome sequencing of multiple isolates of three species of pepper and tomato-infecting xanthomonads reveals genetic diversity in field strains and pinpoints effectors responsible for host specificity.</title>
        <authorList>
            <person name="Schwartz A."/>
            <person name="Dahlbeck D."/>
            <person name="Staskawicz B."/>
            <person name="Bart R."/>
            <person name="Potnis N."/>
            <person name="Minsavage G."/>
            <person name="Timilsina S."/>
            <person name="Goss E."/>
            <person name="Jones J."/>
            <person name="Vallad G."/>
            <person name="Barak J."/>
            <person name="Miller S."/>
            <person name="Ritchie D."/>
            <person name="Martins J.Jr."/>
            <person name="Patane J.S."/>
            <person name="Setubal J.C."/>
        </authorList>
    </citation>
    <scope>NUCLEOTIDE SEQUENCE [LARGE SCALE GENOMIC DNA]</scope>
    <source>
        <strain evidence="3 6">Xp3-15</strain>
    </source>
</reference>
<keyword evidence="6" id="KW-1185">Reference proteome</keyword>
<dbReference type="Gene3D" id="1.10.630.10">
    <property type="entry name" value="Cytochrome P450"/>
    <property type="match status" value="1"/>
</dbReference>
<comment type="caution">
    <text evidence="4">The sequence shown here is derived from an EMBL/GenBank/DDBJ whole genome shotgun (WGS) entry which is preliminary data.</text>
</comment>
<dbReference type="PRINTS" id="PR00359">
    <property type="entry name" value="BP450"/>
</dbReference>
<dbReference type="CDD" id="cd11037">
    <property type="entry name" value="CYP199A2-like"/>
    <property type="match status" value="1"/>
</dbReference>
<dbReference type="GO" id="GO:0005506">
    <property type="term" value="F:iron ion binding"/>
    <property type="evidence" value="ECO:0007669"/>
    <property type="project" value="InterPro"/>
</dbReference>
<dbReference type="AlphaFoldDB" id="A0A0G8VZJ4"/>
<dbReference type="EMBL" id="JAAGYU010000021">
    <property type="protein sequence ID" value="NEL75956.1"/>
    <property type="molecule type" value="Genomic_DNA"/>
</dbReference>
<proteinExistence type="inferred from homology"/>
<evidence type="ECO:0000313" key="5">
    <source>
        <dbReference type="EMBL" id="RXD51884.1"/>
    </source>
</evidence>
<evidence type="ECO:0000256" key="2">
    <source>
        <dbReference type="ARBA" id="ARBA00010617"/>
    </source>
</evidence>
<dbReference type="Proteomes" id="UP000289372">
    <property type="component" value="Unassembled WGS sequence"/>
</dbReference>
<accession>A0A0G8VZJ4</accession>
<dbReference type="PANTHER" id="PTHR46696:SF1">
    <property type="entry name" value="CYTOCHROME P450 YJIB-RELATED"/>
    <property type="match status" value="1"/>
</dbReference>
<organism evidence="4 8">
    <name type="scientific">Xanthomonas perforans</name>
    <dbReference type="NCBI Taxonomy" id="442694"/>
    <lineage>
        <taxon>Bacteria</taxon>
        <taxon>Pseudomonadati</taxon>
        <taxon>Pseudomonadota</taxon>
        <taxon>Gammaproteobacteria</taxon>
        <taxon>Lysobacterales</taxon>
        <taxon>Lysobacteraceae</taxon>
        <taxon>Xanthomonas</taxon>
    </lineage>
</organism>
<dbReference type="GO" id="GO:0004497">
    <property type="term" value="F:monooxygenase activity"/>
    <property type="evidence" value="ECO:0007669"/>
    <property type="project" value="InterPro"/>
</dbReference>
<dbReference type="EMBL" id="PUUL01000095">
    <property type="protein sequence ID" value="RXD51884.1"/>
    <property type="molecule type" value="Genomic_DNA"/>
</dbReference>
<dbReference type="PANTHER" id="PTHR46696">
    <property type="entry name" value="P450, PUTATIVE (EUROFUNG)-RELATED"/>
    <property type="match status" value="1"/>
</dbReference>
<reference evidence="4 8" key="3">
    <citation type="submission" date="2019-11" db="EMBL/GenBank/DDBJ databases">
        <title>Genome-resolved metagenomics to study the prevalence of co-infection and intraspecific heterogeneity among plant pathogen metapopulations.</title>
        <authorList>
            <person name="Newberry E."/>
            <person name="Bhandari R."/>
            <person name="Kemble J."/>
            <person name="Sikora E."/>
            <person name="Potnis N."/>
        </authorList>
    </citation>
    <scope>NUCLEOTIDE SEQUENCE [LARGE SCALE GENOMIC DNA]</scope>
    <source>
        <strain evidence="4">Xp_Tom_Tuscaloosa_18b</strain>
    </source>
</reference>
<gene>
    <name evidence="5" type="ORF">DB769_15930</name>
    <name evidence="4" type="ORF">G3W61_06760</name>
    <name evidence="3" type="ORF">XP315_21825</name>
</gene>
<sequence>MNALSRISSDIDLFTDDALHDPYPLYAELRNLGPAAYLRTYDLYYLGRYEQVRKALMDWQTFSSAQGAGLNPVINKQWEHALICVDPPMHGGTRKLFTERLGPRHLQHVQDTIHQRADELARSLQQREQFDGVRDVAHDLPVNVIFDLIGWPEEARGELAALAAGCFDACGPDSLRMRAALPRLEAMRAFVADTYDRDRLTPGGFGSTVAAAGKRGEIPREAAIGLMEGYVIAAFDTTINAISNGLWQFAQHPEQWERLRQDPGKAPAAFQEIIRIDSPLQHLSRVTTRQVDLGEGVVLPAGARVIVSYASANRDERHYPEPNRFDIERNPVDHLGFGLATHNCAGQALAKLEGMATFAALARYIDHFTLTGPVQRIPNSITRGLSHLPMRAH</sequence>
<evidence type="ECO:0000313" key="4">
    <source>
        <dbReference type="EMBL" id="NEL75956.1"/>
    </source>
</evidence>
<evidence type="ECO:0000313" key="6">
    <source>
        <dbReference type="Proteomes" id="UP000035369"/>
    </source>
</evidence>
<comment type="cofactor">
    <cofactor evidence="1">
        <name>heme</name>
        <dbReference type="ChEBI" id="CHEBI:30413"/>
    </cofactor>
</comment>
<evidence type="ECO:0000256" key="1">
    <source>
        <dbReference type="ARBA" id="ARBA00001971"/>
    </source>
</evidence>
<dbReference type="GO" id="GO:0016705">
    <property type="term" value="F:oxidoreductase activity, acting on paired donors, with incorporation or reduction of molecular oxygen"/>
    <property type="evidence" value="ECO:0007669"/>
    <property type="project" value="InterPro"/>
</dbReference>
<reference evidence="5 7" key="2">
    <citation type="submission" date="2018-02" db="EMBL/GenBank/DDBJ databases">
        <title>Characterization of Xanthomonas diversity in transplant houses and field plants.</title>
        <authorList>
            <person name="Abrahamian P."/>
            <person name="Timilsina S."/>
            <person name="Minsavage G.V."/>
            <person name="Goss E.M."/>
            <person name="Jones J.B."/>
            <person name="Vallad G.E."/>
        </authorList>
    </citation>
    <scope>NUCLEOTIDE SEQUENCE [LARGE SCALE GENOMIC DNA]</scope>
    <source>
        <strain evidence="5 7">GEV2132</strain>
    </source>
</reference>
<dbReference type="KEGG" id="xpe:BJD13_05030"/>
<dbReference type="Pfam" id="PF00067">
    <property type="entry name" value="p450"/>
    <property type="match status" value="1"/>
</dbReference>
<dbReference type="GeneID" id="61779143"/>
<evidence type="ECO:0000313" key="7">
    <source>
        <dbReference type="Proteomes" id="UP000289372"/>
    </source>
</evidence>
<dbReference type="InterPro" id="IPR036396">
    <property type="entry name" value="Cyt_P450_sf"/>
</dbReference>
<name>A0A0G8VZJ4_XANPE</name>
<evidence type="ECO:0000313" key="8">
    <source>
        <dbReference type="Proteomes" id="UP000471082"/>
    </source>
</evidence>
<dbReference type="SUPFAM" id="SSF48264">
    <property type="entry name" value="Cytochrome P450"/>
    <property type="match status" value="1"/>
</dbReference>
<dbReference type="GO" id="GO:0020037">
    <property type="term" value="F:heme binding"/>
    <property type="evidence" value="ECO:0007669"/>
    <property type="project" value="InterPro"/>
</dbReference>
<dbReference type="RefSeq" id="WP_008577917.1">
    <property type="nucleotide sequence ID" value="NZ_CP018475.1"/>
</dbReference>
<comment type="similarity">
    <text evidence="2">Belongs to the cytochrome P450 family.</text>
</comment>
<dbReference type="Proteomes" id="UP000471082">
    <property type="component" value="Unassembled WGS sequence"/>
</dbReference>
<dbReference type="InterPro" id="IPR002397">
    <property type="entry name" value="Cyt_P450_B"/>
</dbReference>
<dbReference type="Proteomes" id="UP000035369">
    <property type="component" value="Unassembled WGS sequence"/>
</dbReference>
<dbReference type="InterPro" id="IPR001128">
    <property type="entry name" value="Cyt_P450"/>
</dbReference>